<sequence length="66" mass="7564">MRKILYRYNWVFTILICLLAVINLLTLFKYPGSLLAFVSSGLLGIVSMLSLFGLSYKKYSHEDSQN</sequence>
<name>A0ABN9YZN6_9LACO</name>
<dbReference type="RefSeq" id="WP_338344498.1">
    <property type="nucleotide sequence ID" value="NZ_CAUZLT010000012.1"/>
</dbReference>
<reference evidence="2 3" key="1">
    <citation type="submission" date="2023-10" db="EMBL/GenBank/DDBJ databases">
        <authorList>
            <person name="Botero Cardona J."/>
        </authorList>
    </citation>
    <scope>NUCLEOTIDE SEQUENCE [LARGE SCALE GENOMIC DNA]</scope>
    <source>
        <strain evidence="2 3">R-53137</strain>
    </source>
</reference>
<feature type="transmembrane region" description="Helical" evidence="1">
    <location>
        <begin position="34"/>
        <end position="56"/>
    </location>
</feature>
<dbReference type="Proteomes" id="UP001314262">
    <property type="component" value="Unassembled WGS sequence"/>
</dbReference>
<protein>
    <submittedName>
        <fullName evidence="2">Uncharacterized protein</fullName>
    </submittedName>
</protein>
<dbReference type="EMBL" id="CAUZLT010000012">
    <property type="protein sequence ID" value="CAK1254683.1"/>
    <property type="molecule type" value="Genomic_DNA"/>
</dbReference>
<gene>
    <name evidence="2" type="ORF">R53137_KAKDMLNK_01593</name>
</gene>
<feature type="transmembrane region" description="Helical" evidence="1">
    <location>
        <begin position="7"/>
        <end position="28"/>
    </location>
</feature>
<evidence type="ECO:0000313" key="2">
    <source>
        <dbReference type="EMBL" id="CAK1254683.1"/>
    </source>
</evidence>
<proteinExistence type="predicted"/>
<keyword evidence="1" id="KW-1133">Transmembrane helix</keyword>
<keyword evidence="1" id="KW-0812">Transmembrane</keyword>
<keyword evidence="3" id="KW-1185">Reference proteome</keyword>
<accession>A0ABN9YZN6</accession>
<comment type="caution">
    <text evidence="2">The sequence shown here is derived from an EMBL/GenBank/DDBJ whole genome shotgun (WGS) entry which is preliminary data.</text>
</comment>
<evidence type="ECO:0000313" key="3">
    <source>
        <dbReference type="Proteomes" id="UP001314262"/>
    </source>
</evidence>
<keyword evidence="1" id="KW-0472">Membrane</keyword>
<evidence type="ECO:0000256" key="1">
    <source>
        <dbReference type="SAM" id="Phobius"/>
    </source>
</evidence>
<organism evidence="2 3">
    <name type="scientific">Fructobacillus tropaeoli</name>
    <dbReference type="NCBI Taxonomy" id="709323"/>
    <lineage>
        <taxon>Bacteria</taxon>
        <taxon>Bacillati</taxon>
        <taxon>Bacillota</taxon>
        <taxon>Bacilli</taxon>
        <taxon>Lactobacillales</taxon>
        <taxon>Lactobacillaceae</taxon>
        <taxon>Fructobacillus</taxon>
    </lineage>
</organism>